<evidence type="ECO:0008006" key="10">
    <source>
        <dbReference type="Google" id="ProtNLM"/>
    </source>
</evidence>
<dbReference type="OrthoDB" id="1716816at2759"/>
<dbReference type="GO" id="GO:0071949">
    <property type="term" value="F:FAD binding"/>
    <property type="evidence" value="ECO:0007669"/>
    <property type="project" value="InterPro"/>
</dbReference>
<dbReference type="Proteomes" id="UP000886653">
    <property type="component" value="Unassembled WGS sequence"/>
</dbReference>
<dbReference type="PANTHER" id="PTHR43004">
    <property type="entry name" value="TRK SYSTEM POTASSIUM UPTAKE PROTEIN"/>
    <property type="match status" value="1"/>
</dbReference>
<dbReference type="InterPro" id="IPR038220">
    <property type="entry name" value="PHOX_C_sf"/>
</dbReference>
<keyword evidence="4" id="KW-0560">Oxidoreductase</keyword>
<dbReference type="InterPro" id="IPR036249">
    <property type="entry name" value="Thioredoxin-like_sf"/>
</dbReference>
<evidence type="ECO:0000256" key="5">
    <source>
        <dbReference type="SAM" id="MobiDB-lite"/>
    </source>
</evidence>
<dbReference type="PANTHER" id="PTHR43004:SF4">
    <property type="entry name" value="FAD-BINDING DOMAIN-CONTAINING PROTEIN"/>
    <property type="match status" value="1"/>
</dbReference>
<dbReference type="Pfam" id="PF01494">
    <property type="entry name" value="FAD_binding_3"/>
    <property type="match status" value="2"/>
</dbReference>
<evidence type="ECO:0000259" key="6">
    <source>
        <dbReference type="Pfam" id="PF01494"/>
    </source>
</evidence>
<evidence type="ECO:0000256" key="2">
    <source>
        <dbReference type="ARBA" id="ARBA00022630"/>
    </source>
</evidence>
<dbReference type="Gene3D" id="3.50.50.60">
    <property type="entry name" value="FAD/NAD(P)-binding domain"/>
    <property type="match status" value="1"/>
</dbReference>
<feature type="region of interest" description="Disordered" evidence="5">
    <location>
        <begin position="161"/>
        <end position="180"/>
    </location>
</feature>
<evidence type="ECO:0000313" key="8">
    <source>
        <dbReference type="EMBL" id="KAG0148048.1"/>
    </source>
</evidence>
<protein>
    <recommendedName>
        <fullName evidence="10">Phenol 2-monooxygenase</fullName>
    </recommendedName>
</protein>
<dbReference type="InterPro" id="IPR050641">
    <property type="entry name" value="RIFMO-like"/>
</dbReference>
<sequence>MNKSQRYTDVLVIGAGPAGLMASLCFRTFHFEVHHIDDRPEPTATGRADGIQPRTLEVFRNIGSCGLIQNSLVSAGLTTNKENSVSNNGLVSLGVAKQLISLGVRVYKVAFWDPTPSLALARTSQARSCPDFVDVQDRYTLLIHQGMIERELMREISSRMAHSHHPLHNSSSGGGPETGGVDRPARFVRCRVLDGSEAGDYPVECVIERDGVEEMMRSKYVIGCDGARSSVRKSIGKDRVELSGRESEACWGVMDCVVESDFPDLKLKCLIHSRNAGSIMVIPRERNLVRFYVQLRLEGSSEPDSHSQAQHVQRDQATLEICQDRARKIFEPYKLEFKHVDWFSVYQIGQRIANQYAFDGGRIILGGDAVHTHSPKAGQGMNISMLDMYSLAWKLNLIEKGVGNRERLIETYEHERRGVALELLAFDAQYASLFSGHGASDKGPVEIDPEVFIEMFKKNAYFTTGCGAIYKANVLNITPSRKSWRLEPGARLLPGRITRLHDGNPVRIEQVVPMDGTFRIHIFLGQQAGISEARLVRLRSRFAPAQHVSPVSVFHAPKDSFFSFLVISLPTDQWELEKIPTPLRELVGDHRLFTDDLPNAVAGTPGAISLHQKFGVEEMVGGLVVVRPDGVVGCLADGSEEAAWEELEAYFDGFLVSSPVISS</sequence>
<accession>A0A9P6NL69</accession>
<evidence type="ECO:0000259" key="7">
    <source>
        <dbReference type="Pfam" id="PF07976"/>
    </source>
</evidence>
<dbReference type="PRINTS" id="PR00420">
    <property type="entry name" value="RNGMNOXGNASE"/>
</dbReference>
<proteinExistence type="inferred from homology"/>
<dbReference type="Gene3D" id="3.40.30.20">
    <property type="match status" value="1"/>
</dbReference>
<evidence type="ECO:0000256" key="1">
    <source>
        <dbReference type="ARBA" id="ARBA00007801"/>
    </source>
</evidence>
<feature type="domain" description="FAD-binding" evidence="6">
    <location>
        <begin position="207"/>
        <end position="425"/>
    </location>
</feature>
<feature type="domain" description="FAD-binding" evidence="6">
    <location>
        <begin position="8"/>
        <end position="159"/>
    </location>
</feature>
<feature type="domain" description="Phenol hydroxylase-like C-terminal dimerisation" evidence="7">
    <location>
        <begin position="470"/>
        <end position="657"/>
    </location>
</feature>
<dbReference type="SUPFAM" id="SSF54373">
    <property type="entry name" value="FAD-linked reductases, C-terminal domain"/>
    <property type="match status" value="1"/>
</dbReference>
<reference evidence="8" key="1">
    <citation type="submission" date="2013-11" db="EMBL/GenBank/DDBJ databases">
        <title>Genome sequence of the fusiform rust pathogen reveals effectors for host alternation and coevolution with pine.</title>
        <authorList>
            <consortium name="DOE Joint Genome Institute"/>
            <person name="Smith K."/>
            <person name="Pendleton A."/>
            <person name="Kubisiak T."/>
            <person name="Anderson C."/>
            <person name="Salamov A."/>
            <person name="Aerts A."/>
            <person name="Riley R."/>
            <person name="Clum A."/>
            <person name="Lindquist E."/>
            <person name="Ence D."/>
            <person name="Campbell M."/>
            <person name="Kronenberg Z."/>
            <person name="Feau N."/>
            <person name="Dhillon B."/>
            <person name="Hamelin R."/>
            <person name="Burleigh J."/>
            <person name="Smith J."/>
            <person name="Yandell M."/>
            <person name="Nelson C."/>
            <person name="Grigoriev I."/>
            <person name="Davis J."/>
        </authorList>
    </citation>
    <scope>NUCLEOTIDE SEQUENCE</scope>
    <source>
        <strain evidence="8">G11</strain>
    </source>
</reference>
<dbReference type="InterPro" id="IPR002938">
    <property type="entry name" value="FAD-bd"/>
</dbReference>
<dbReference type="EMBL" id="MU167241">
    <property type="protein sequence ID" value="KAG0148048.1"/>
    <property type="molecule type" value="Genomic_DNA"/>
</dbReference>
<keyword evidence="3" id="KW-0274">FAD</keyword>
<dbReference type="InterPro" id="IPR012941">
    <property type="entry name" value="Phe_hydrox_C_dim_dom"/>
</dbReference>
<comment type="caution">
    <text evidence="8">The sequence shown here is derived from an EMBL/GenBank/DDBJ whole genome shotgun (WGS) entry which is preliminary data.</text>
</comment>
<evidence type="ECO:0000313" key="9">
    <source>
        <dbReference type="Proteomes" id="UP000886653"/>
    </source>
</evidence>
<keyword evidence="2" id="KW-0285">Flavoprotein</keyword>
<dbReference type="InterPro" id="IPR036188">
    <property type="entry name" value="FAD/NAD-bd_sf"/>
</dbReference>
<dbReference type="SUPFAM" id="SSF52833">
    <property type="entry name" value="Thioredoxin-like"/>
    <property type="match status" value="1"/>
</dbReference>
<keyword evidence="9" id="KW-1185">Reference proteome</keyword>
<dbReference type="Gene3D" id="3.30.9.10">
    <property type="entry name" value="D-Amino Acid Oxidase, subunit A, domain 2"/>
    <property type="match status" value="1"/>
</dbReference>
<comment type="similarity">
    <text evidence="1">Belongs to the PheA/TfdB FAD monooxygenase family.</text>
</comment>
<dbReference type="GO" id="GO:0016709">
    <property type="term" value="F:oxidoreductase activity, acting on paired donors, with incorporation or reduction of molecular oxygen, NAD(P)H as one donor, and incorporation of one atom of oxygen"/>
    <property type="evidence" value="ECO:0007669"/>
    <property type="project" value="UniProtKB-ARBA"/>
</dbReference>
<evidence type="ECO:0000256" key="4">
    <source>
        <dbReference type="ARBA" id="ARBA00023002"/>
    </source>
</evidence>
<name>A0A9P6NL69_9BASI</name>
<dbReference type="Pfam" id="PF07976">
    <property type="entry name" value="Phe_hydrox_dim"/>
    <property type="match status" value="1"/>
</dbReference>
<organism evidence="8 9">
    <name type="scientific">Cronartium quercuum f. sp. fusiforme G11</name>
    <dbReference type="NCBI Taxonomy" id="708437"/>
    <lineage>
        <taxon>Eukaryota</taxon>
        <taxon>Fungi</taxon>
        <taxon>Dikarya</taxon>
        <taxon>Basidiomycota</taxon>
        <taxon>Pucciniomycotina</taxon>
        <taxon>Pucciniomycetes</taxon>
        <taxon>Pucciniales</taxon>
        <taxon>Coleosporiaceae</taxon>
        <taxon>Cronartium</taxon>
    </lineage>
</organism>
<dbReference type="SUPFAM" id="SSF51905">
    <property type="entry name" value="FAD/NAD(P)-binding domain"/>
    <property type="match status" value="1"/>
</dbReference>
<evidence type="ECO:0000256" key="3">
    <source>
        <dbReference type="ARBA" id="ARBA00022827"/>
    </source>
</evidence>
<gene>
    <name evidence="8" type="ORF">CROQUDRAFT_42017</name>
</gene>
<dbReference type="AlphaFoldDB" id="A0A9P6NL69"/>